<feature type="domain" description="Hemerythrin-like" evidence="1">
    <location>
        <begin position="1"/>
        <end position="117"/>
    </location>
</feature>
<evidence type="ECO:0000313" key="3">
    <source>
        <dbReference type="Proteomes" id="UP000239415"/>
    </source>
</evidence>
<dbReference type="Proteomes" id="UP000239415">
    <property type="component" value="Unassembled WGS sequence"/>
</dbReference>
<organism evidence="2 3">
    <name type="scientific">Actinoplanes italicus</name>
    <dbReference type="NCBI Taxonomy" id="113567"/>
    <lineage>
        <taxon>Bacteria</taxon>
        <taxon>Bacillati</taxon>
        <taxon>Actinomycetota</taxon>
        <taxon>Actinomycetes</taxon>
        <taxon>Micromonosporales</taxon>
        <taxon>Micromonosporaceae</taxon>
        <taxon>Actinoplanes</taxon>
    </lineage>
</organism>
<dbReference type="InterPro" id="IPR012312">
    <property type="entry name" value="Hemerythrin-like"/>
</dbReference>
<dbReference type="EMBL" id="PVMZ01000008">
    <property type="protein sequence ID" value="PRX20455.1"/>
    <property type="molecule type" value="Genomic_DNA"/>
</dbReference>
<dbReference type="Pfam" id="PF01814">
    <property type="entry name" value="Hemerythrin"/>
    <property type="match status" value="1"/>
</dbReference>
<dbReference type="PANTHER" id="PTHR35585">
    <property type="entry name" value="HHE DOMAIN PROTEIN (AFU_ORTHOLOGUE AFUA_4G00730)"/>
    <property type="match status" value="1"/>
</dbReference>
<dbReference type="Gene3D" id="1.20.120.520">
    <property type="entry name" value="nmb1532 protein domain like"/>
    <property type="match status" value="1"/>
</dbReference>
<comment type="caution">
    <text evidence="2">The sequence shown here is derived from an EMBL/GenBank/DDBJ whole genome shotgun (WGS) entry which is preliminary data.</text>
</comment>
<sequence>MIDVLLREHDEIRRLCAAVERSGGRERGRRFAELSHAVHLHELGEQRVVHPAVRNVSAAAAMIGMMRLVEETALLLSLDALDALRDGDPDFDPGFAALRLAILEHLTREELDEFPILRRHVPVQRLHGMAAELNDVKLMAAA</sequence>
<keyword evidence="3" id="KW-1185">Reference proteome</keyword>
<protein>
    <submittedName>
        <fullName evidence="2">Hemerythrin HHE cation binding domain-containing protein</fullName>
    </submittedName>
</protein>
<dbReference type="RefSeq" id="WP_170153949.1">
    <property type="nucleotide sequence ID" value="NZ_BOMO01000180.1"/>
</dbReference>
<dbReference type="PANTHER" id="PTHR35585:SF1">
    <property type="entry name" value="HHE DOMAIN PROTEIN (AFU_ORTHOLOGUE AFUA_4G00730)"/>
    <property type="match status" value="1"/>
</dbReference>
<proteinExistence type="predicted"/>
<evidence type="ECO:0000259" key="1">
    <source>
        <dbReference type="Pfam" id="PF01814"/>
    </source>
</evidence>
<reference evidence="2 3" key="1">
    <citation type="submission" date="2018-03" db="EMBL/GenBank/DDBJ databases">
        <title>Genomic Encyclopedia of Archaeal and Bacterial Type Strains, Phase II (KMG-II): from individual species to whole genera.</title>
        <authorList>
            <person name="Goeker M."/>
        </authorList>
    </citation>
    <scope>NUCLEOTIDE SEQUENCE [LARGE SCALE GENOMIC DNA]</scope>
    <source>
        <strain evidence="2 3">DSM 43146</strain>
    </source>
</reference>
<accession>A0A2T0KB87</accession>
<gene>
    <name evidence="2" type="ORF">CLV67_108253</name>
</gene>
<dbReference type="AlphaFoldDB" id="A0A2T0KB87"/>
<name>A0A2T0KB87_9ACTN</name>
<evidence type="ECO:0000313" key="2">
    <source>
        <dbReference type="EMBL" id="PRX20455.1"/>
    </source>
</evidence>